<organism evidence="3 4">
    <name type="scientific">Hyaloperonospora brassicae</name>
    <name type="common">Brassica downy mildew</name>
    <name type="synonym">Peronospora brassicae</name>
    <dbReference type="NCBI Taxonomy" id="162125"/>
    <lineage>
        <taxon>Eukaryota</taxon>
        <taxon>Sar</taxon>
        <taxon>Stramenopiles</taxon>
        <taxon>Oomycota</taxon>
        <taxon>Peronosporomycetes</taxon>
        <taxon>Peronosporales</taxon>
        <taxon>Peronosporaceae</taxon>
        <taxon>Hyaloperonospora</taxon>
    </lineage>
</organism>
<evidence type="ECO:0000256" key="1">
    <source>
        <dbReference type="SAM" id="MobiDB-lite"/>
    </source>
</evidence>
<evidence type="ECO:0000259" key="2">
    <source>
        <dbReference type="Pfam" id="PF00856"/>
    </source>
</evidence>
<dbReference type="InterPro" id="IPR001214">
    <property type="entry name" value="SET_dom"/>
</dbReference>
<dbReference type="SUPFAM" id="SSF82199">
    <property type="entry name" value="SET domain"/>
    <property type="match status" value="1"/>
</dbReference>
<dbReference type="Proteomes" id="UP001162031">
    <property type="component" value="Unassembled WGS sequence"/>
</dbReference>
<feature type="domain" description="SET" evidence="2">
    <location>
        <begin position="262"/>
        <end position="330"/>
    </location>
</feature>
<dbReference type="Gene3D" id="2.170.270.10">
    <property type="entry name" value="SET domain"/>
    <property type="match status" value="1"/>
</dbReference>
<comment type="caution">
    <text evidence="3">The sequence shown here is derived from an EMBL/GenBank/DDBJ whole genome shotgun (WGS) entry which is preliminary data.</text>
</comment>
<evidence type="ECO:0000313" key="3">
    <source>
        <dbReference type="EMBL" id="CAI5711457.1"/>
    </source>
</evidence>
<proteinExistence type="predicted"/>
<protein>
    <recommendedName>
        <fullName evidence="2">SET domain-containing protein</fullName>
    </recommendedName>
</protein>
<evidence type="ECO:0000313" key="4">
    <source>
        <dbReference type="Proteomes" id="UP001162031"/>
    </source>
</evidence>
<dbReference type="EMBL" id="CANTFL010000081">
    <property type="protein sequence ID" value="CAI5711457.1"/>
    <property type="molecule type" value="Genomic_DNA"/>
</dbReference>
<feature type="region of interest" description="Disordered" evidence="1">
    <location>
        <begin position="1"/>
        <end position="28"/>
    </location>
</feature>
<reference evidence="3" key="1">
    <citation type="submission" date="2022-12" db="EMBL/GenBank/DDBJ databases">
        <authorList>
            <person name="Webb A."/>
        </authorList>
    </citation>
    <scope>NUCLEOTIDE SEQUENCE</scope>
    <source>
        <strain evidence="3">Hp1</strain>
    </source>
</reference>
<dbReference type="AlphaFoldDB" id="A0AAV0SZE2"/>
<dbReference type="InterPro" id="IPR046341">
    <property type="entry name" value="SET_dom_sf"/>
</dbReference>
<keyword evidence="4" id="KW-1185">Reference proteome</keyword>
<name>A0AAV0SZE2_HYABA</name>
<accession>A0AAV0SZE2</accession>
<gene>
    <name evidence="3" type="ORF">HBR001_LOCUS665</name>
</gene>
<dbReference type="Pfam" id="PF00856">
    <property type="entry name" value="SET"/>
    <property type="match status" value="1"/>
</dbReference>
<sequence>MDEQYCPEKWLPPADKLPPKPARGDFPSDAELGAAVHARSCLLWRWRRNYGRLQRDREGYPNSSGLQKRSEHLKKAKRARDYLGLRRTRKKNHHRKKMKLSGCSIIGEVNGIRPALADAGHVGDEEDEREIEEDDSIEWNCAAGDGEEDLGEEIDLTQGDDGEEAEPGTRQWLMENAPQGQQVPWPTDVQQVNKMLNPEQISFDIEGARQTKCGCKDFCDITDCANAAEYQVCEEENCSPGASRCQNRFRTCRLHLRVTRQGIGVFASRTIAAGTVVCQYWGTYVLNPQPKAAYTIQLKQRDAGGRRVYVSAEQGGWKARFIAHACNPNTE</sequence>